<accession>A0A4R6UE50</accession>
<sequence>MWVIVFAVVLLGSAWTVLRAWDGLTQVTETGVRRAARNRVDLRESSALIDLLERKEGLLAEGFAAAERGDAAARERVLAALDGVNGDIARLEEERPALLAGEEARERGLAALLRAAELGFGVLGAAGAGYALWLFAVSVL</sequence>
<dbReference type="EMBL" id="SNYN01000033">
    <property type="protein sequence ID" value="TDQ45040.1"/>
    <property type="molecule type" value="Genomic_DNA"/>
</dbReference>
<evidence type="ECO:0000313" key="1">
    <source>
        <dbReference type="EMBL" id="TDQ45040.1"/>
    </source>
</evidence>
<comment type="caution">
    <text evidence="1">The sequence shown here is derived from an EMBL/GenBank/DDBJ whole genome shotgun (WGS) entry which is preliminary data.</text>
</comment>
<dbReference type="Proteomes" id="UP000295281">
    <property type="component" value="Unassembled WGS sequence"/>
</dbReference>
<organism evidence="1 2">
    <name type="scientific">Actinorugispora endophytica</name>
    <dbReference type="NCBI Taxonomy" id="1605990"/>
    <lineage>
        <taxon>Bacteria</taxon>
        <taxon>Bacillati</taxon>
        <taxon>Actinomycetota</taxon>
        <taxon>Actinomycetes</taxon>
        <taxon>Streptosporangiales</taxon>
        <taxon>Nocardiopsidaceae</taxon>
        <taxon>Actinorugispora</taxon>
    </lineage>
</organism>
<reference evidence="1 2" key="1">
    <citation type="submission" date="2019-03" db="EMBL/GenBank/DDBJ databases">
        <title>Genomic Encyclopedia of Type Strains, Phase IV (KMG-IV): sequencing the most valuable type-strain genomes for metagenomic binning, comparative biology and taxonomic classification.</title>
        <authorList>
            <person name="Goeker M."/>
        </authorList>
    </citation>
    <scope>NUCLEOTIDE SEQUENCE [LARGE SCALE GENOMIC DNA]</scope>
    <source>
        <strain evidence="1 2">DSM 46770</strain>
    </source>
</reference>
<evidence type="ECO:0000313" key="2">
    <source>
        <dbReference type="Proteomes" id="UP000295281"/>
    </source>
</evidence>
<gene>
    <name evidence="1" type="ORF">EV190_13332</name>
</gene>
<dbReference type="OrthoDB" id="10009339at2"/>
<keyword evidence="2" id="KW-1185">Reference proteome</keyword>
<proteinExistence type="predicted"/>
<protein>
    <submittedName>
        <fullName evidence="1">Uncharacterized protein</fullName>
    </submittedName>
</protein>
<dbReference type="RefSeq" id="WP_133743589.1">
    <property type="nucleotide sequence ID" value="NZ_SNYN01000033.1"/>
</dbReference>
<name>A0A4R6UE50_9ACTN</name>
<dbReference type="AlphaFoldDB" id="A0A4R6UE50"/>